<name>A0ABR8HK46_NOSPU</name>
<comment type="caution">
    <text evidence="1">The sequence shown here is derived from an EMBL/GenBank/DDBJ whole genome shotgun (WGS) entry which is preliminary data.</text>
</comment>
<dbReference type="RefSeq" id="WP_185564660.1">
    <property type="nucleotide sequence ID" value="NZ_JACJTC010000028.1"/>
</dbReference>
<keyword evidence="2" id="KW-1185">Reference proteome</keyword>
<dbReference type="Proteomes" id="UP000606396">
    <property type="component" value="Unassembled WGS sequence"/>
</dbReference>
<sequence>MEKLAQKIELRVQKLETNLELTYSDIFTTVCQETNLNSLALEEVLGCDCPHGLIGFIKELNESEVSDYLNK</sequence>
<gene>
    <name evidence="1" type="ORF">H6G94_31115</name>
</gene>
<evidence type="ECO:0000313" key="2">
    <source>
        <dbReference type="Proteomes" id="UP000606396"/>
    </source>
</evidence>
<accession>A0ABR8HK46</accession>
<proteinExistence type="predicted"/>
<reference evidence="1 2" key="1">
    <citation type="journal article" date="2020" name="ISME J.">
        <title>Comparative genomics reveals insights into cyanobacterial evolution and habitat adaptation.</title>
        <authorList>
            <person name="Chen M.Y."/>
            <person name="Teng W.K."/>
            <person name="Zhao L."/>
            <person name="Hu C.X."/>
            <person name="Zhou Y.K."/>
            <person name="Han B.P."/>
            <person name="Song L.R."/>
            <person name="Shu W.S."/>
        </authorList>
    </citation>
    <scope>NUCLEOTIDE SEQUENCE [LARGE SCALE GENOMIC DNA]</scope>
    <source>
        <strain evidence="1 2">FACHB-252</strain>
    </source>
</reference>
<organism evidence="1 2">
    <name type="scientific">Nostoc punctiforme FACHB-252</name>
    <dbReference type="NCBI Taxonomy" id="1357509"/>
    <lineage>
        <taxon>Bacteria</taxon>
        <taxon>Bacillati</taxon>
        <taxon>Cyanobacteriota</taxon>
        <taxon>Cyanophyceae</taxon>
        <taxon>Nostocales</taxon>
        <taxon>Nostocaceae</taxon>
        <taxon>Nostoc</taxon>
    </lineage>
</organism>
<protein>
    <submittedName>
        <fullName evidence="1">Uncharacterized protein</fullName>
    </submittedName>
</protein>
<dbReference type="EMBL" id="JACJTC010000028">
    <property type="protein sequence ID" value="MBD2615651.1"/>
    <property type="molecule type" value="Genomic_DNA"/>
</dbReference>
<evidence type="ECO:0000313" key="1">
    <source>
        <dbReference type="EMBL" id="MBD2615651.1"/>
    </source>
</evidence>